<dbReference type="InterPro" id="IPR036397">
    <property type="entry name" value="RNaseH_sf"/>
</dbReference>
<dbReference type="EMBL" id="BMAU01021370">
    <property type="protein sequence ID" value="GFY25113.1"/>
    <property type="molecule type" value="Genomic_DNA"/>
</dbReference>
<dbReference type="Proteomes" id="UP000887159">
    <property type="component" value="Unassembled WGS sequence"/>
</dbReference>
<evidence type="ECO:0008006" key="3">
    <source>
        <dbReference type="Google" id="ProtNLM"/>
    </source>
</evidence>
<evidence type="ECO:0000313" key="1">
    <source>
        <dbReference type="EMBL" id="GFY25113.1"/>
    </source>
</evidence>
<organism evidence="1 2">
    <name type="scientific">Trichonephila clavipes</name>
    <name type="common">Golden silk orbweaver</name>
    <name type="synonym">Nephila clavipes</name>
    <dbReference type="NCBI Taxonomy" id="2585209"/>
    <lineage>
        <taxon>Eukaryota</taxon>
        <taxon>Metazoa</taxon>
        <taxon>Ecdysozoa</taxon>
        <taxon>Arthropoda</taxon>
        <taxon>Chelicerata</taxon>
        <taxon>Arachnida</taxon>
        <taxon>Araneae</taxon>
        <taxon>Araneomorphae</taxon>
        <taxon>Entelegynae</taxon>
        <taxon>Araneoidea</taxon>
        <taxon>Nephilidae</taxon>
        <taxon>Trichonephila</taxon>
    </lineage>
</organism>
<dbReference type="Gene3D" id="3.30.420.10">
    <property type="entry name" value="Ribonuclease H-like superfamily/Ribonuclease H"/>
    <property type="match status" value="1"/>
</dbReference>
<dbReference type="GO" id="GO:0003676">
    <property type="term" value="F:nucleic acid binding"/>
    <property type="evidence" value="ECO:0007669"/>
    <property type="project" value="InterPro"/>
</dbReference>
<dbReference type="PANTHER" id="PTHR47326">
    <property type="entry name" value="TRANSPOSABLE ELEMENT TC3 TRANSPOSASE-LIKE PROTEIN"/>
    <property type="match status" value="1"/>
</dbReference>
<proteinExistence type="predicted"/>
<evidence type="ECO:0000313" key="2">
    <source>
        <dbReference type="Proteomes" id="UP000887159"/>
    </source>
</evidence>
<dbReference type="AlphaFoldDB" id="A0A8X7BAU5"/>
<gene>
    <name evidence="1" type="primary">NCL1_33827</name>
    <name evidence="1" type="ORF">TNCV_2693041</name>
</gene>
<reference evidence="1" key="1">
    <citation type="submission" date="2020-08" db="EMBL/GenBank/DDBJ databases">
        <title>Multicomponent nature underlies the extraordinary mechanical properties of spider dragline silk.</title>
        <authorList>
            <person name="Kono N."/>
            <person name="Nakamura H."/>
            <person name="Mori M."/>
            <person name="Yoshida Y."/>
            <person name="Ohtoshi R."/>
            <person name="Malay A.D."/>
            <person name="Moran D.A.P."/>
            <person name="Tomita M."/>
            <person name="Numata K."/>
            <person name="Arakawa K."/>
        </authorList>
    </citation>
    <scope>NUCLEOTIDE SEQUENCE</scope>
</reference>
<accession>A0A8X7BAU5</accession>
<dbReference type="PANTHER" id="PTHR47326:SF1">
    <property type="entry name" value="HTH PSQ-TYPE DOMAIN-CONTAINING PROTEIN"/>
    <property type="match status" value="1"/>
</dbReference>
<protein>
    <recommendedName>
        <fullName evidence="3">Transposase</fullName>
    </recommendedName>
</protein>
<name>A0A8X7BAU5_TRICX</name>
<comment type="caution">
    <text evidence="1">The sequence shown here is derived from an EMBL/GenBank/DDBJ whole genome shotgun (WGS) entry which is preliminary data.</text>
</comment>
<keyword evidence="2" id="KW-1185">Reference proteome</keyword>
<sequence>MQDGAPSHIARCVKDVLKHHFTEERVISRQFRHLWPPRSHDLNPCDFWFWGHLKQLVSYDQPRTLPDLKDSISRHVLNISQNTLRSTVEHAIYDFKQ</sequence>